<feature type="domain" description="RNA polymerase sigma-70 region 2" evidence="1">
    <location>
        <begin position="24"/>
        <end position="91"/>
    </location>
</feature>
<dbReference type="STRING" id="1423780.FD05_GL001590"/>
<dbReference type="InterPro" id="IPR013325">
    <property type="entry name" value="RNA_pol_sigma_r2"/>
</dbReference>
<evidence type="ECO:0000313" key="2">
    <source>
        <dbReference type="EMBL" id="GAD15500.1"/>
    </source>
</evidence>
<dbReference type="GeneID" id="301048819"/>
<dbReference type="InterPro" id="IPR007627">
    <property type="entry name" value="RNA_pol_sigma70_r2"/>
</dbReference>
<dbReference type="NCBIfam" id="TIGR02937">
    <property type="entry name" value="sigma70-ECF"/>
    <property type="match status" value="1"/>
</dbReference>
<gene>
    <name evidence="2" type="ORF">LOT_0038</name>
</gene>
<accession>S4PMS3</accession>
<dbReference type="eggNOG" id="COG1595">
    <property type="taxonomic scope" value="Bacteria"/>
</dbReference>
<dbReference type="RefSeq" id="WP_020279967.1">
    <property type="nucleotide sequence ID" value="NZ_AZED01000014.1"/>
</dbReference>
<keyword evidence="3" id="KW-1185">Reference proteome</keyword>
<dbReference type="Gene3D" id="1.10.1740.10">
    <property type="match status" value="1"/>
</dbReference>
<protein>
    <submittedName>
        <fullName evidence="2">Sigma-70 family RNA polymerase sigma factor</fullName>
    </submittedName>
</protein>
<proteinExistence type="predicted"/>
<evidence type="ECO:0000313" key="3">
    <source>
        <dbReference type="Proteomes" id="UP000016361"/>
    </source>
</evidence>
<dbReference type="GO" id="GO:0003700">
    <property type="term" value="F:DNA-binding transcription factor activity"/>
    <property type="evidence" value="ECO:0007669"/>
    <property type="project" value="InterPro"/>
</dbReference>
<evidence type="ECO:0000259" key="1">
    <source>
        <dbReference type="Pfam" id="PF04542"/>
    </source>
</evidence>
<name>S4PMS3_9LACO</name>
<dbReference type="SUPFAM" id="SSF88946">
    <property type="entry name" value="Sigma2 domain of RNA polymerase sigma factors"/>
    <property type="match status" value="1"/>
</dbReference>
<dbReference type="GO" id="GO:0006352">
    <property type="term" value="P:DNA-templated transcription initiation"/>
    <property type="evidence" value="ECO:0007669"/>
    <property type="project" value="InterPro"/>
</dbReference>
<dbReference type="Pfam" id="PF04542">
    <property type="entry name" value="Sigma70_r2"/>
    <property type="match status" value="1"/>
</dbReference>
<dbReference type="InterPro" id="IPR014284">
    <property type="entry name" value="RNA_pol_sigma-70_dom"/>
</dbReference>
<dbReference type="AlphaFoldDB" id="S4PMS3"/>
<reference evidence="3" key="1">
    <citation type="journal article" date="2013" name="Genome Announc.">
        <title>Draft Genome Sequence of D-Branched-Chain Amino Acid Producer Lactobacillus otakiensis JCM 15040T, Isolated from a Traditional Japanese Pickle.</title>
        <authorList>
            <person name="Doi K."/>
            <person name="Mori K."/>
            <person name="Mutaguchi Y."/>
            <person name="Tashiro K."/>
            <person name="Fujino Y."/>
            <person name="Ohmori T."/>
            <person name="Kuhara S."/>
            <person name="Ohshima T."/>
        </authorList>
    </citation>
    <scope>NUCLEOTIDE SEQUENCE [LARGE SCALE GENOMIC DNA]</scope>
    <source>
        <strain evidence="3">JCM 15040</strain>
    </source>
</reference>
<dbReference type="Proteomes" id="UP000016361">
    <property type="component" value="Unassembled WGS sequence"/>
</dbReference>
<organism evidence="2 3">
    <name type="scientific">Lentilactobacillus otakiensis DSM 19908 = JCM 15040</name>
    <dbReference type="NCBI Taxonomy" id="1423780"/>
    <lineage>
        <taxon>Bacteria</taxon>
        <taxon>Bacillati</taxon>
        <taxon>Bacillota</taxon>
        <taxon>Bacilli</taxon>
        <taxon>Lactobacillales</taxon>
        <taxon>Lactobacillaceae</taxon>
        <taxon>Lentilactobacillus</taxon>
    </lineage>
</organism>
<dbReference type="OrthoDB" id="1767844at2"/>
<sequence length="185" mass="21489">MLSNETFQLIKAAANEDEAAFEKLFAKYYPIVRKFHREYYINGCDKEDLDQEARIVLFRTACRFEPARKCSFGTFYRHNLRNRVVDMIRVNNAQKRIPTEPLTSIEANEYLYSTTVADNSASNPVDSAIMSEAFRKLYSSCSPLEKRAFDMMMSGNGYQDLDPKAQRGIINAFERCWRKFDGEIN</sequence>
<dbReference type="EMBL" id="BASH01000001">
    <property type="protein sequence ID" value="GAD15500.1"/>
    <property type="molecule type" value="Genomic_DNA"/>
</dbReference>
<comment type="caution">
    <text evidence="2">The sequence shown here is derived from an EMBL/GenBank/DDBJ whole genome shotgun (WGS) entry which is preliminary data.</text>
</comment>